<evidence type="ECO:0000313" key="4">
    <source>
        <dbReference type="Proteomes" id="UP000712673"/>
    </source>
</evidence>
<feature type="domain" description="HBM" evidence="2">
    <location>
        <begin position="41"/>
        <end position="310"/>
    </location>
</feature>
<dbReference type="Proteomes" id="UP000712673">
    <property type="component" value="Unassembled WGS sequence"/>
</dbReference>
<evidence type="ECO:0000313" key="3">
    <source>
        <dbReference type="EMBL" id="MBM3227047.1"/>
    </source>
</evidence>
<dbReference type="SMART" id="SM01358">
    <property type="entry name" value="HBM"/>
    <property type="match status" value="1"/>
</dbReference>
<gene>
    <name evidence="3" type="ORF">FJZ47_25045</name>
</gene>
<keyword evidence="1" id="KW-0175">Coiled coil</keyword>
<evidence type="ECO:0000256" key="1">
    <source>
        <dbReference type="SAM" id="Coils"/>
    </source>
</evidence>
<feature type="coiled-coil region" evidence="1">
    <location>
        <begin position="271"/>
        <end position="312"/>
    </location>
</feature>
<proteinExistence type="predicted"/>
<accession>A0A937W8N1</accession>
<protein>
    <recommendedName>
        <fullName evidence="2">HBM domain-containing protein</fullName>
    </recommendedName>
</protein>
<feature type="non-terminal residue" evidence="3">
    <location>
        <position position="355"/>
    </location>
</feature>
<organism evidence="3 4">
    <name type="scientific">Tectimicrobiota bacterium</name>
    <dbReference type="NCBI Taxonomy" id="2528274"/>
    <lineage>
        <taxon>Bacteria</taxon>
        <taxon>Pseudomonadati</taxon>
        <taxon>Nitrospinota/Tectimicrobiota group</taxon>
        <taxon>Candidatus Tectimicrobiota</taxon>
    </lineage>
</organism>
<dbReference type="EMBL" id="VGLS01001165">
    <property type="protein sequence ID" value="MBM3227047.1"/>
    <property type="molecule type" value="Genomic_DNA"/>
</dbReference>
<evidence type="ECO:0000259" key="2">
    <source>
        <dbReference type="PROSITE" id="PS51753"/>
    </source>
</evidence>
<dbReference type="AlphaFoldDB" id="A0A937W8N1"/>
<name>A0A937W8N1_UNCTE</name>
<comment type="caution">
    <text evidence="3">The sequence shown here is derived from an EMBL/GenBank/DDBJ whole genome shotgun (WGS) entry which is preliminary data.</text>
</comment>
<sequence length="355" mass="39207">MMQLFRHLRLGMKIGGGFTLILLLTAGVAVIGVRGLTSIGTTVTLTTETNRMAHEALSARAQEKDALLRGEAQTITQTQQHITAIGQQATTTKEKIADPTINEQLGAVVAAAGDYAKVFQQATEVRQQQTAAEEKMAQAAETLVKMAQAIRESQYQLLAEIQEKTQVAIQANRANVDDVSQIIQGIMQLRLTEEQFRLQRDAQTQAQVDSRHAAVVQLARNLQARLQTARNSVGTQVNDGMEDDAGLDIHTLAEQIIDLLETHHAGFTLYATELTEQLQAETEMAKQARLLEEQAERIRADQQQEFAALQQLQHTRPEVRNATLANVQATEQFIRGVLTVRLQEQRFVQGADAQA</sequence>
<dbReference type="PROSITE" id="PS51753">
    <property type="entry name" value="HBM"/>
    <property type="match status" value="1"/>
</dbReference>
<dbReference type="InterPro" id="IPR032255">
    <property type="entry name" value="HBM"/>
</dbReference>
<reference evidence="3" key="1">
    <citation type="submission" date="2019-03" db="EMBL/GenBank/DDBJ databases">
        <title>Lake Tanganyika Metagenome-Assembled Genomes (MAGs).</title>
        <authorList>
            <person name="Tran P."/>
        </authorList>
    </citation>
    <scope>NUCLEOTIDE SEQUENCE</scope>
    <source>
        <strain evidence="3">K_DeepCast_65m_m2_066</strain>
    </source>
</reference>